<evidence type="ECO:0000313" key="7">
    <source>
        <dbReference type="EMBL" id="SVE89515.1"/>
    </source>
</evidence>
<sequence length="284" mass="33344">MSPPGYRCNYLMISSSVQLKYAIQNHSCATWMTWIRKDSVIIVQNKIRNSYEKVYSVLSGNASSRSFRPANSTSFHTTSFKSSNLMQFFDDPKNFGASEVKSGRSWTVDELRIKSNIDLQKLWFVLLKERNMLLTMEYNCREACRLFPSPERIDKIQDSMTRLEQVIHERNDAYWQLEIGEEAPKPRVEKTLDPNDPLAAIRDPIEAVTQVKDRATLKFQYLIKEKERRLKLKQKRLHEREAMMLLKYFPNMDKEALQAKYPDVDVEKLKFVKKTRGSHEFNTA</sequence>
<dbReference type="InterPro" id="IPR038340">
    <property type="entry name" value="MRP-L47_sf"/>
</dbReference>
<dbReference type="GO" id="GO:0032543">
    <property type="term" value="P:mitochondrial translation"/>
    <property type="evidence" value="ECO:0007669"/>
    <property type="project" value="TreeGrafter"/>
</dbReference>
<evidence type="ECO:0000256" key="2">
    <source>
        <dbReference type="ARBA" id="ARBA00009254"/>
    </source>
</evidence>
<organism evidence="7">
    <name type="scientific">Daphnia sinensis</name>
    <dbReference type="NCBI Taxonomy" id="1820382"/>
    <lineage>
        <taxon>Eukaryota</taxon>
        <taxon>Metazoa</taxon>
        <taxon>Ecdysozoa</taxon>
        <taxon>Arthropoda</taxon>
        <taxon>Crustacea</taxon>
        <taxon>Branchiopoda</taxon>
        <taxon>Diplostraca</taxon>
        <taxon>Cladocera</taxon>
        <taxon>Anomopoda</taxon>
        <taxon>Daphniidae</taxon>
        <taxon>Daphnia</taxon>
        <taxon>Daphnia similis group</taxon>
    </lineage>
</organism>
<comment type="similarity">
    <text evidence="2">Belongs to the universal ribosomal protein uL29 family.</text>
</comment>
<keyword evidence="4" id="KW-0496">Mitochondrion</keyword>
<dbReference type="Gene3D" id="6.10.330.20">
    <property type="match status" value="1"/>
</dbReference>
<proteinExistence type="evidence at transcript level"/>
<dbReference type="GO" id="GO:0005762">
    <property type="term" value="C:mitochondrial large ribosomal subunit"/>
    <property type="evidence" value="ECO:0007669"/>
    <property type="project" value="TreeGrafter"/>
</dbReference>
<dbReference type="AlphaFoldDB" id="A0A4Y7NA89"/>
<dbReference type="Pfam" id="PF06984">
    <property type="entry name" value="MRP-L47"/>
    <property type="match status" value="1"/>
</dbReference>
<dbReference type="GO" id="GO:0003735">
    <property type="term" value="F:structural constituent of ribosome"/>
    <property type="evidence" value="ECO:0007669"/>
    <property type="project" value="InterPro"/>
</dbReference>
<comment type="subcellular location">
    <subcellularLocation>
        <location evidence="1">Mitochondrion</location>
    </subcellularLocation>
</comment>
<evidence type="ECO:0000256" key="5">
    <source>
        <dbReference type="ARBA" id="ARBA00023274"/>
    </source>
</evidence>
<accession>A0A4Y7NA89</accession>
<evidence type="ECO:0000256" key="1">
    <source>
        <dbReference type="ARBA" id="ARBA00004173"/>
    </source>
</evidence>
<name>A0A4Y7NA89_9CRUS</name>
<evidence type="ECO:0000256" key="3">
    <source>
        <dbReference type="ARBA" id="ARBA00022980"/>
    </source>
</evidence>
<evidence type="ECO:0000256" key="6">
    <source>
        <dbReference type="ARBA" id="ARBA00035289"/>
    </source>
</evidence>
<protein>
    <recommendedName>
        <fullName evidence="6">Large ribosomal subunit protein uL29m</fullName>
    </recommendedName>
</protein>
<keyword evidence="5" id="KW-0687">Ribonucleoprotein</keyword>
<dbReference type="PANTHER" id="PTHR21183">
    <property type="entry name" value="RIBOSOMAL PROTEIN L47, MITOCHONDRIAL-RELATED"/>
    <property type="match status" value="1"/>
</dbReference>
<evidence type="ECO:0000256" key="4">
    <source>
        <dbReference type="ARBA" id="ARBA00023128"/>
    </source>
</evidence>
<dbReference type="InterPro" id="IPR010729">
    <property type="entry name" value="Ribosomal_uL29_mit"/>
</dbReference>
<dbReference type="PANTHER" id="PTHR21183:SF18">
    <property type="entry name" value="LARGE RIBOSOMAL SUBUNIT PROTEIN UL29M"/>
    <property type="match status" value="1"/>
</dbReference>
<dbReference type="EMBL" id="LR019896">
    <property type="protein sequence ID" value="SVE89515.1"/>
    <property type="molecule type" value="mRNA"/>
</dbReference>
<keyword evidence="3" id="KW-0689">Ribosomal protein</keyword>
<gene>
    <name evidence="7" type="primary">EOG090X0DBE</name>
</gene>
<reference evidence="7" key="1">
    <citation type="submission" date="2018-08" db="EMBL/GenBank/DDBJ databases">
        <authorList>
            <person name="Cornetti L."/>
        </authorList>
    </citation>
    <scope>NUCLEOTIDE SEQUENCE</scope>
    <source>
        <strain evidence="7">RU-BU1-3</strain>
    </source>
</reference>